<keyword evidence="6 11" id="KW-0694">RNA-binding</keyword>
<proteinExistence type="inferred from homology"/>
<keyword evidence="9 11" id="KW-0687">Ribonucleoprotein</keyword>
<sequence>MFEALGDRLTGVFDTLTGRGALSERDVDAAMREIRKALLEADVALPVVKDFVAKVRTETVGEKVIRAVKPGQQVVKIVNDALIQMLGGTLSDDDADMAAVRKSAELNLNAKPPVVILMAGLQGSGKTTTTGKLALFLKDRAKKKVMLASLDTNRPAAMEQLGMLAEKSGAGFLPIIKDQSPTEITTRALKEAAKGGYDVLFLDTAGRTTINEELMADVIAVARIAKPTETLLVADALTGQDAVETARRFNDALPLTGLVLTRIDGDGRGGAALSMKAVTGLPIKFLGTGEKLDGLEAFDAERLAGRILGQGDVVALVEKATALIDEKEAAIAAERMSKGQFDLNDLANQLGQMSKLGGMGGIMKLMPGMGKMKKQLDAAGGMDDKLLVRQRAIIMSMTQWERKNPKLIKASRKKRIAAGSGMDVSEVNKLLKMHRQMSDMMKKMGKGGMAGMAAQMAGMPGMPKGMMKGMGGKGGGMPDLAGMDPAELEELKKQMGSGGLPGLGKLPGLGGAKLPGLGGGFPGLGGGPKFKK</sequence>
<evidence type="ECO:0000256" key="8">
    <source>
        <dbReference type="ARBA" id="ARBA00023135"/>
    </source>
</evidence>
<gene>
    <name evidence="13" type="primary">srp</name>
    <name evidence="11" type="synonym">ffh</name>
    <name evidence="13" type="ORF">GCM10009069_24190</name>
</gene>
<dbReference type="GO" id="GO:0006614">
    <property type="term" value="P:SRP-dependent cotranslational protein targeting to membrane"/>
    <property type="evidence" value="ECO:0007669"/>
    <property type="project" value="InterPro"/>
</dbReference>
<dbReference type="Gene3D" id="1.20.120.140">
    <property type="entry name" value="Signal recognition particle SRP54, nucleotide-binding domain"/>
    <property type="match status" value="1"/>
</dbReference>
<comment type="caution">
    <text evidence="13">The sequence shown here is derived from an EMBL/GenBank/DDBJ whole genome shotgun (WGS) entry which is preliminary data.</text>
</comment>
<dbReference type="InterPro" id="IPR003593">
    <property type="entry name" value="AAA+_ATPase"/>
</dbReference>
<keyword evidence="3 11" id="KW-0963">Cytoplasm</keyword>
<evidence type="ECO:0000256" key="2">
    <source>
        <dbReference type="ARBA" id="ARBA00005450"/>
    </source>
</evidence>
<dbReference type="InterPro" id="IPR022941">
    <property type="entry name" value="SRP54"/>
</dbReference>
<protein>
    <recommendedName>
        <fullName evidence="11">Signal recognition particle protein</fullName>
        <ecNumber evidence="11">3.6.5.4</ecNumber>
    </recommendedName>
    <alternativeName>
        <fullName evidence="11">Fifty-four homolog</fullName>
    </alternativeName>
</protein>
<dbReference type="Pfam" id="PF02978">
    <property type="entry name" value="SRP_SPB"/>
    <property type="match status" value="1"/>
</dbReference>
<dbReference type="PANTHER" id="PTHR11564">
    <property type="entry name" value="SIGNAL RECOGNITION PARTICLE 54K PROTEIN SRP54"/>
    <property type="match status" value="1"/>
</dbReference>
<evidence type="ECO:0000256" key="7">
    <source>
        <dbReference type="ARBA" id="ARBA00023134"/>
    </source>
</evidence>
<dbReference type="SUPFAM" id="SSF47364">
    <property type="entry name" value="Domain of the SRP/SRP receptor G-proteins"/>
    <property type="match status" value="1"/>
</dbReference>
<comment type="subcellular location">
    <subcellularLocation>
        <location evidence="1">Cell inner membrane</location>
        <topology evidence="1">Peripheral membrane protein</topology>
        <orientation evidence="1">Cytoplasmic side</orientation>
    </subcellularLocation>
    <subcellularLocation>
        <location evidence="11">Cytoplasm</location>
    </subcellularLocation>
    <text evidence="11">The SRP-RNC complex is targeted to the cytoplasmic membrane.</text>
</comment>
<dbReference type="Proteomes" id="UP000634004">
    <property type="component" value="Unassembled WGS sequence"/>
</dbReference>
<dbReference type="EMBL" id="BMZH01000011">
    <property type="protein sequence ID" value="GHB00516.1"/>
    <property type="molecule type" value="Genomic_DNA"/>
</dbReference>
<dbReference type="SMART" id="SM00382">
    <property type="entry name" value="AAA"/>
    <property type="match status" value="1"/>
</dbReference>
<keyword evidence="4 11" id="KW-0547">Nucleotide-binding</keyword>
<dbReference type="InterPro" id="IPR004125">
    <property type="entry name" value="Signal_recog_particle_SRP54_M"/>
</dbReference>
<accession>A0A8J3CRB1</accession>
<evidence type="ECO:0000313" key="13">
    <source>
        <dbReference type="EMBL" id="GHB00516.1"/>
    </source>
</evidence>
<reference evidence="13" key="1">
    <citation type="journal article" date="2014" name="Int. J. Syst. Evol. Microbiol.">
        <title>Complete genome sequence of Corynebacterium casei LMG S-19264T (=DSM 44701T), isolated from a smear-ripened cheese.</title>
        <authorList>
            <consortium name="US DOE Joint Genome Institute (JGI-PGF)"/>
            <person name="Walter F."/>
            <person name="Albersmeier A."/>
            <person name="Kalinowski J."/>
            <person name="Ruckert C."/>
        </authorList>
    </citation>
    <scope>NUCLEOTIDE SEQUENCE</scope>
    <source>
        <strain evidence="13">KCTC 32513</strain>
    </source>
</reference>
<feature type="domain" description="SRP54-type proteins GTP-binding" evidence="12">
    <location>
        <begin position="282"/>
        <end position="295"/>
    </location>
</feature>
<dbReference type="GO" id="GO:0008312">
    <property type="term" value="F:7S RNA binding"/>
    <property type="evidence" value="ECO:0007669"/>
    <property type="project" value="InterPro"/>
</dbReference>
<dbReference type="SMART" id="SM00963">
    <property type="entry name" value="SRP54_N"/>
    <property type="match status" value="1"/>
</dbReference>
<keyword evidence="14" id="KW-1185">Reference proteome</keyword>
<keyword evidence="8 11" id="KW-0733">Signal recognition particle</keyword>
<evidence type="ECO:0000256" key="6">
    <source>
        <dbReference type="ARBA" id="ARBA00022884"/>
    </source>
</evidence>
<evidence type="ECO:0000259" key="12">
    <source>
        <dbReference type="PROSITE" id="PS00300"/>
    </source>
</evidence>
<evidence type="ECO:0000256" key="3">
    <source>
        <dbReference type="ARBA" id="ARBA00022490"/>
    </source>
</evidence>
<dbReference type="InterPro" id="IPR036891">
    <property type="entry name" value="Signal_recog_part_SRP54_M_sf"/>
</dbReference>
<evidence type="ECO:0000256" key="10">
    <source>
        <dbReference type="ARBA" id="ARBA00048027"/>
    </source>
</evidence>
<feature type="binding site" evidence="11">
    <location>
        <begin position="203"/>
        <end position="207"/>
    </location>
    <ligand>
        <name>GTP</name>
        <dbReference type="ChEBI" id="CHEBI:37565"/>
    </ligand>
</feature>
<dbReference type="Gene3D" id="1.10.260.30">
    <property type="entry name" value="Signal recognition particle, SRP54 subunit, M-domain"/>
    <property type="match status" value="1"/>
</dbReference>
<dbReference type="RefSeq" id="WP_189498801.1">
    <property type="nucleotide sequence ID" value="NZ_BMZH01000011.1"/>
</dbReference>
<dbReference type="SUPFAM" id="SSF47446">
    <property type="entry name" value="Signal peptide-binding domain"/>
    <property type="match status" value="1"/>
</dbReference>
<dbReference type="SUPFAM" id="SSF52540">
    <property type="entry name" value="P-loop containing nucleoside triphosphate hydrolases"/>
    <property type="match status" value="1"/>
</dbReference>
<dbReference type="EC" id="3.6.5.4" evidence="11"/>
<feature type="binding site" evidence="11">
    <location>
        <begin position="261"/>
        <end position="264"/>
    </location>
    <ligand>
        <name>GTP</name>
        <dbReference type="ChEBI" id="CHEBI:37565"/>
    </ligand>
</feature>
<reference evidence="13" key="2">
    <citation type="submission" date="2020-09" db="EMBL/GenBank/DDBJ databases">
        <authorList>
            <person name="Sun Q."/>
            <person name="Kim S."/>
        </authorList>
    </citation>
    <scope>NUCLEOTIDE SEQUENCE</scope>
    <source>
        <strain evidence="13">KCTC 32513</strain>
    </source>
</reference>
<dbReference type="GO" id="GO:0003924">
    <property type="term" value="F:GTPase activity"/>
    <property type="evidence" value="ECO:0007669"/>
    <property type="project" value="UniProtKB-UniRule"/>
</dbReference>
<comment type="function">
    <text evidence="11">Involved in targeting and insertion of nascent membrane proteins into the cytoplasmic membrane. Binds to the hydrophobic signal sequence of the ribosome-nascent chain (RNC) as it emerges from the ribosomes. The SRP-RNC complex is then targeted to the cytoplasmic membrane where it interacts with the SRP receptor FtsY. Interaction with FtsY leads to the transfer of the RNC complex to the Sec translocase for insertion into the membrane, the hydrolysis of GTP by both Ffh and FtsY, and the dissociation of the SRP-FtsY complex into the individual components.</text>
</comment>
<evidence type="ECO:0000256" key="9">
    <source>
        <dbReference type="ARBA" id="ARBA00023274"/>
    </source>
</evidence>
<dbReference type="GO" id="GO:0048500">
    <property type="term" value="C:signal recognition particle"/>
    <property type="evidence" value="ECO:0007669"/>
    <property type="project" value="UniProtKB-UniRule"/>
</dbReference>
<dbReference type="InterPro" id="IPR027417">
    <property type="entry name" value="P-loop_NTPase"/>
</dbReference>
<evidence type="ECO:0000313" key="14">
    <source>
        <dbReference type="Proteomes" id="UP000634004"/>
    </source>
</evidence>
<dbReference type="InterPro" id="IPR042101">
    <property type="entry name" value="SRP54_N_sf"/>
</dbReference>
<dbReference type="SMART" id="SM00962">
    <property type="entry name" value="SRP54"/>
    <property type="match status" value="1"/>
</dbReference>
<keyword evidence="5 11" id="KW-0378">Hydrolase</keyword>
<dbReference type="GO" id="GO:0005525">
    <property type="term" value="F:GTP binding"/>
    <property type="evidence" value="ECO:0007669"/>
    <property type="project" value="UniProtKB-UniRule"/>
</dbReference>
<dbReference type="AlphaFoldDB" id="A0A8J3CRB1"/>
<evidence type="ECO:0000256" key="5">
    <source>
        <dbReference type="ARBA" id="ARBA00022801"/>
    </source>
</evidence>
<comment type="similarity">
    <text evidence="2 11">Belongs to the GTP-binding SRP family. SRP54 subfamily.</text>
</comment>
<evidence type="ECO:0000256" key="11">
    <source>
        <dbReference type="HAMAP-Rule" id="MF_00306"/>
    </source>
</evidence>
<dbReference type="PANTHER" id="PTHR11564:SF5">
    <property type="entry name" value="SIGNAL RECOGNITION PARTICLE SUBUNIT SRP54"/>
    <property type="match status" value="1"/>
</dbReference>
<comment type="subunit">
    <text evidence="11">Part of the signal recognition particle protein translocation system, which is composed of SRP and FtsY. SRP is a ribonucleoprotein composed of Ffh and a 4.5S RNA molecule.</text>
</comment>
<dbReference type="Pfam" id="PF00448">
    <property type="entry name" value="SRP54"/>
    <property type="match status" value="1"/>
</dbReference>
<feature type="binding site" evidence="11">
    <location>
        <begin position="120"/>
        <end position="127"/>
    </location>
    <ligand>
        <name>GTP</name>
        <dbReference type="ChEBI" id="CHEBI:37565"/>
    </ligand>
</feature>
<dbReference type="PROSITE" id="PS00300">
    <property type="entry name" value="SRP54"/>
    <property type="match status" value="1"/>
</dbReference>
<organism evidence="13 14">
    <name type="scientific">Algimonas arctica</name>
    <dbReference type="NCBI Taxonomy" id="1479486"/>
    <lineage>
        <taxon>Bacteria</taxon>
        <taxon>Pseudomonadati</taxon>
        <taxon>Pseudomonadota</taxon>
        <taxon>Alphaproteobacteria</taxon>
        <taxon>Maricaulales</taxon>
        <taxon>Robiginitomaculaceae</taxon>
        <taxon>Algimonas</taxon>
    </lineage>
</organism>
<name>A0A8J3CRB1_9PROT</name>
<comment type="catalytic activity">
    <reaction evidence="10 11">
        <text>GTP + H2O = GDP + phosphate + H(+)</text>
        <dbReference type="Rhea" id="RHEA:19669"/>
        <dbReference type="ChEBI" id="CHEBI:15377"/>
        <dbReference type="ChEBI" id="CHEBI:15378"/>
        <dbReference type="ChEBI" id="CHEBI:37565"/>
        <dbReference type="ChEBI" id="CHEBI:43474"/>
        <dbReference type="ChEBI" id="CHEBI:58189"/>
        <dbReference type="EC" id="3.6.5.4"/>
    </reaction>
</comment>
<dbReference type="HAMAP" id="MF_00306">
    <property type="entry name" value="SRP54"/>
    <property type="match status" value="1"/>
</dbReference>
<comment type="domain">
    <text evidence="11">Composed of three domains: the N-terminal N domain, which is responsible for interactions with the ribosome, the central G domain, which binds GTP, and the C-terminal M domain, which binds the RNA and the signal sequence of the RNC.</text>
</comment>
<dbReference type="InterPro" id="IPR013822">
    <property type="entry name" value="Signal_recog_particl_SRP54_hlx"/>
</dbReference>
<dbReference type="Gene3D" id="3.40.50.300">
    <property type="entry name" value="P-loop containing nucleotide triphosphate hydrolases"/>
    <property type="match status" value="1"/>
</dbReference>
<dbReference type="InterPro" id="IPR004780">
    <property type="entry name" value="SRP"/>
</dbReference>
<dbReference type="InterPro" id="IPR036225">
    <property type="entry name" value="SRP/SRP_N"/>
</dbReference>
<dbReference type="NCBIfam" id="TIGR00959">
    <property type="entry name" value="ffh"/>
    <property type="match status" value="1"/>
</dbReference>
<dbReference type="InterPro" id="IPR000897">
    <property type="entry name" value="SRP54_GTPase_dom"/>
</dbReference>
<evidence type="ECO:0000256" key="4">
    <source>
        <dbReference type="ARBA" id="ARBA00022741"/>
    </source>
</evidence>
<dbReference type="GO" id="GO:0005886">
    <property type="term" value="C:plasma membrane"/>
    <property type="evidence" value="ECO:0007669"/>
    <property type="project" value="UniProtKB-SubCell"/>
</dbReference>
<keyword evidence="7 11" id="KW-0342">GTP-binding</keyword>
<dbReference type="Pfam" id="PF02881">
    <property type="entry name" value="SRP54_N"/>
    <property type="match status" value="1"/>
</dbReference>
<evidence type="ECO:0000256" key="1">
    <source>
        <dbReference type="ARBA" id="ARBA00004515"/>
    </source>
</evidence>